<dbReference type="EMBL" id="GBRH01236961">
    <property type="protein sequence ID" value="JAD60934.1"/>
    <property type="molecule type" value="Transcribed_RNA"/>
</dbReference>
<proteinExistence type="predicted"/>
<reference evidence="1" key="2">
    <citation type="journal article" date="2015" name="Data Brief">
        <title>Shoot transcriptome of the giant reed, Arundo donax.</title>
        <authorList>
            <person name="Barrero R.A."/>
            <person name="Guerrero F.D."/>
            <person name="Moolhuijzen P."/>
            <person name="Goolsby J.A."/>
            <person name="Tidwell J."/>
            <person name="Bellgard S.E."/>
            <person name="Bellgard M.I."/>
        </authorList>
    </citation>
    <scope>NUCLEOTIDE SEQUENCE</scope>
    <source>
        <tissue evidence="1">Shoot tissue taken approximately 20 cm above the soil surface</tissue>
    </source>
</reference>
<sequence length="57" mass="6567">MQSLHSIYRVVLRIPDLFLTICVLFFHLHGSIAYPVYGNASCYSLFVHSCYSLFVHS</sequence>
<accession>A0A0A9BAC3</accession>
<protein>
    <submittedName>
        <fullName evidence="1">Uncharacterized protein</fullName>
    </submittedName>
</protein>
<organism evidence="1">
    <name type="scientific">Arundo donax</name>
    <name type="common">Giant reed</name>
    <name type="synonym">Donax arundinaceus</name>
    <dbReference type="NCBI Taxonomy" id="35708"/>
    <lineage>
        <taxon>Eukaryota</taxon>
        <taxon>Viridiplantae</taxon>
        <taxon>Streptophyta</taxon>
        <taxon>Embryophyta</taxon>
        <taxon>Tracheophyta</taxon>
        <taxon>Spermatophyta</taxon>
        <taxon>Magnoliopsida</taxon>
        <taxon>Liliopsida</taxon>
        <taxon>Poales</taxon>
        <taxon>Poaceae</taxon>
        <taxon>PACMAD clade</taxon>
        <taxon>Arundinoideae</taxon>
        <taxon>Arundineae</taxon>
        <taxon>Arundo</taxon>
    </lineage>
</organism>
<reference evidence="1" key="1">
    <citation type="submission" date="2014-09" db="EMBL/GenBank/DDBJ databases">
        <authorList>
            <person name="Magalhaes I.L.F."/>
            <person name="Oliveira U."/>
            <person name="Santos F.R."/>
            <person name="Vidigal T.H.D.A."/>
            <person name="Brescovit A.D."/>
            <person name="Santos A.J."/>
        </authorList>
    </citation>
    <scope>NUCLEOTIDE SEQUENCE</scope>
    <source>
        <tissue evidence="1">Shoot tissue taken approximately 20 cm above the soil surface</tissue>
    </source>
</reference>
<name>A0A0A9BAC3_ARUDO</name>
<evidence type="ECO:0000313" key="1">
    <source>
        <dbReference type="EMBL" id="JAD60934.1"/>
    </source>
</evidence>
<dbReference type="AlphaFoldDB" id="A0A0A9BAC3"/>